<evidence type="ECO:0000256" key="5">
    <source>
        <dbReference type="ARBA" id="ARBA00022602"/>
    </source>
</evidence>
<evidence type="ECO:0000256" key="10">
    <source>
        <dbReference type="ARBA" id="ARBA00041392"/>
    </source>
</evidence>
<evidence type="ECO:0000256" key="13">
    <source>
        <dbReference type="ARBA" id="ARBA00043219"/>
    </source>
</evidence>
<gene>
    <name evidence="15" type="ORF">RIMI_LOCUS11387415</name>
</gene>
<keyword evidence="5" id="KW-0637">Prenyltransferase</keyword>
<name>A0ABN9LQ81_9NEOB</name>
<dbReference type="SUPFAM" id="SSF48439">
    <property type="entry name" value="Protein prenylyltransferase"/>
    <property type="match status" value="1"/>
</dbReference>
<keyword evidence="6" id="KW-0808">Transferase</keyword>
<reference evidence="15" key="1">
    <citation type="submission" date="2023-07" db="EMBL/GenBank/DDBJ databases">
        <authorList>
            <person name="Stuckert A."/>
        </authorList>
    </citation>
    <scope>NUCLEOTIDE SEQUENCE</scope>
</reference>
<evidence type="ECO:0000256" key="3">
    <source>
        <dbReference type="ARBA" id="ARBA00012700"/>
    </source>
</evidence>
<organism evidence="15 16">
    <name type="scientific">Ranitomeya imitator</name>
    <name type="common">mimic poison frog</name>
    <dbReference type="NCBI Taxonomy" id="111125"/>
    <lineage>
        <taxon>Eukaryota</taxon>
        <taxon>Metazoa</taxon>
        <taxon>Chordata</taxon>
        <taxon>Craniata</taxon>
        <taxon>Vertebrata</taxon>
        <taxon>Euteleostomi</taxon>
        <taxon>Amphibia</taxon>
        <taxon>Batrachia</taxon>
        <taxon>Anura</taxon>
        <taxon>Neobatrachia</taxon>
        <taxon>Hyloidea</taxon>
        <taxon>Dendrobatidae</taxon>
        <taxon>Dendrobatinae</taxon>
        <taxon>Ranitomeya</taxon>
    </lineage>
</organism>
<dbReference type="EC" id="2.5.1.59" evidence="3"/>
<comment type="similarity">
    <text evidence="2">Belongs to the protein prenyltransferase subunit alpha family.</text>
</comment>
<evidence type="ECO:0000313" key="15">
    <source>
        <dbReference type="EMBL" id="CAJ0946677.1"/>
    </source>
</evidence>
<dbReference type="InterPro" id="IPR002088">
    <property type="entry name" value="Prenyl_trans_a"/>
</dbReference>
<evidence type="ECO:0000256" key="14">
    <source>
        <dbReference type="SAM" id="MobiDB-lite"/>
    </source>
</evidence>
<evidence type="ECO:0000313" key="16">
    <source>
        <dbReference type="Proteomes" id="UP001176940"/>
    </source>
</evidence>
<dbReference type="EC" id="2.5.1.58" evidence="4"/>
<dbReference type="Gene3D" id="1.25.40.120">
    <property type="entry name" value="Protein prenylyltransferase"/>
    <property type="match status" value="1"/>
</dbReference>
<dbReference type="Proteomes" id="UP001176940">
    <property type="component" value="Unassembled WGS sequence"/>
</dbReference>
<dbReference type="PANTHER" id="PTHR11129">
    <property type="entry name" value="PROTEIN FARNESYLTRANSFERASE ALPHA SUBUNIT/RAB GERANYLGERANYL TRANSFERASE ALPHA SUBUNIT"/>
    <property type="match status" value="1"/>
</dbReference>
<accession>A0ABN9LQ81</accession>
<protein>
    <recommendedName>
        <fullName evidence="9">Protein farnesyltransferase/geranylgeranyltransferase type-1 subunit alpha</fullName>
        <ecNumber evidence="4">2.5.1.58</ecNumber>
        <ecNumber evidence="3">2.5.1.59</ecNumber>
    </recommendedName>
    <alternativeName>
        <fullName evidence="12">CAAX farnesyltransferase subunit alpha</fullName>
    </alternativeName>
    <alternativeName>
        <fullName evidence="11">FTase-alpha</fullName>
    </alternativeName>
    <alternativeName>
        <fullName evidence="10">Ras proteins prenyltransferase subunit alpha</fullName>
    </alternativeName>
    <alternativeName>
        <fullName evidence="13">Type I protein geranyl-geranyltransferase subunit alpha</fullName>
    </alternativeName>
</protein>
<keyword evidence="7" id="KW-0677">Repeat</keyword>
<comment type="cofactor">
    <cofactor evidence="1">
        <name>Mg(2+)</name>
        <dbReference type="ChEBI" id="CHEBI:18420"/>
    </cofactor>
</comment>
<dbReference type="PROSITE" id="PS51147">
    <property type="entry name" value="PFTA"/>
    <property type="match status" value="5"/>
</dbReference>
<feature type="region of interest" description="Disordered" evidence="14">
    <location>
        <begin position="126"/>
        <end position="157"/>
    </location>
</feature>
<evidence type="ECO:0000256" key="4">
    <source>
        <dbReference type="ARBA" id="ARBA00012702"/>
    </source>
</evidence>
<evidence type="ECO:0000256" key="11">
    <source>
        <dbReference type="ARBA" id="ARBA00042436"/>
    </source>
</evidence>
<evidence type="ECO:0000256" key="12">
    <source>
        <dbReference type="ARBA" id="ARBA00043086"/>
    </source>
</evidence>
<evidence type="ECO:0000256" key="2">
    <source>
        <dbReference type="ARBA" id="ARBA00006734"/>
    </source>
</evidence>
<evidence type="ECO:0000256" key="8">
    <source>
        <dbReference type="ARBA" id="ARBA00022842"/>
    </source>
</evidence>
<keyword evidence="16" id="KW-1185">Reference proteome</keyword>
<proteinExistence type="inferred from homology"/>
<dbReference type="PANTHER" id="PTHR11129:SF1">
    <property type="entry name" value="PROTEIN FARNESYLTRANSFERASE_GERANYLGERANYLTRANSFERASE TYPE-1 SUBUNIT ALPHA"/>
    <property type="match status" value="1"/>
</dbReference>
<evidence type="ECO:0000256" key="1">
    <source>
        <dbReference type="ARBA" id="ARBA00001946"/>
    </source>
</evidence>
<keyword evidence="8" id="KW-0460">Magnesium</keyword>
<evidence type="ECO:0000256" key="6">
    <source>
        <dbReference type="ARBA" id="ARBA00022679"/>
    </source>
</evidence>
<sequence length="537" mass="62068">MRPPFWAAILRWRAQGKTDGTPAGSKHGPSGTLPYFFDFVAVSLGLRCESTIRTVRLFLQQALCLLAGLQLDNASAVPKLAISKYPQSSAMAKCQLLVAAMHTPWSVVPNEWPRRKDFTWRVRMQSPGEEDGEVAGQRAGAPDEEGAQYEEYPREVDGAGDCEPDYERLFERYIPYRDRKEWADVTPVPQDDGPSPVVQIVYSEKSLISALQPISELSVLSRAADLTYWLQRSCRYPLPGLGVGRAEVRDVYDYFRAVLQRDERSERAFKLTGDAIELNAANYTVWHYRRVLLQALKKDLQEEMNYITAIIEDQPKNYQVWHHRRVLVELLKDPSEELDFVADILNQDAKNYHAWQHRQWVIQEFNLWDGELQYVDLLLARDLRNNSAWNQRYFIISNTSGYSNPQILEREVQYALAMIKVAPHNESAWNYLRGILQDRGMSDYPSLLEQIQTLQQTHSSPLLVAFLIDLYDDMLEKKCDNTEEILKQALELCDILAKEKDTIRKEYWRYIGRSLQAKYGTNPSRTEEFNSVENEVQ</sequence>
<evidence type="ECO:0000256" key="9">
    <source>
        <dbReference type="ARBA" id="ARBA00040965"/>
    </source>
</evidence>
<dbReference type="EMBL" id="CAUEEQ010025689">
    <property type="protein sequence ID" value="CAJ0946677.1"/>
    <property type="molecule type" value="Genomic_DNA"/>
</dbReference>
<comment type="caution">
    <text evidence="15">The sequence shown here is derived from an EMBL/GenBank/DDBJ whole genome shotgun (WGS) entry which is preliminary data.</text>
</comment>
<dbReference type="Pfam" id="PF01239">
    <property type="entry name" value="PPTA"/>
    <property type="match status" value="5"/>
</dbReference>
<evidence type="ECO:0000256" key="7">
    <source>
        <dbReference type="ARBA" id="ARBA00022737"/>
    </source>
</evidence>